<name>A0AAD4Q9X1_9AGAM</name>
<evidence type="ECO:0000313" key="1">
    <source>
        <dbReference type="EMBL" id="KAH8984122.1"/>
    </source>
</evidence>
<dbReference type="EMBL" id="JAKELL010000079">
    <property type="protein sequence ID" value="KAH8984122.1"/>
    <property type="molecule type" value="Genomic_DNA"/>
</dbReference>
<evidence type="ECO:0000313" key="2">
    <source>
        <dbReference type="Proteomes" id="UP001201163"/>
    </source>
</evidence>
<gene>
    <name evidence="1" type="ORF">EDB92DRAFT_1888115</name>
</gene>
<dbReference type="Proteomes" id="UP001201163">
    <property type="component" value="Unassembled WGS sequence"/>
</dbReference>
<organism evidence="1 2">
    <name type="scientific">Lactarius akahatsu</name>
    <dbReference type="NCBI Taxonomy" id="416441"/>
    <lineage>
        <taxon>Eukaryota</taxon>
        <taxon>Fungi</taxon>
        <taxon>Dikarya</taxon>
        <taxon>Basidiomycota</taxon>
        <taxon>Agaricomycotina</taxon>
        <taxon>Agaricomycetes</taxon>
        <taxon>Russulales</taxon>
        <taxon>Russulaceae</taxon>
        <taxon>Lactarius</taxon>
    </lineage>
</organism>
<proteinExistence type="predicted"/>
<comment type="caution">
    <text evidence="1">The sequence shown here is derived from an EMBL/GenBank/DDBJ whole genome shotgun (WGS) entry which is preliminary data.</text>
</comment>
<reference evidence="1" key="1">
    <citation type="submission" date="2022-01" db="EMBL/GenBank/DDBJ databases">
        <title>Comparative genomics reveals a dynamic genome evolution in the ectomycorrhizal milk-cap (Lactarius) mushrooms.</title>
        <authorList>
            <consortium name="DOE Joint Genome Institute"/>
            <person name="Lebreton A."/>
            <person name="Tang N."/>
            <person name="Kuo A."/>
            <person name="LaButti K."/>
            <person name="Drula E."/>
            <person name="Barry K."/>
            <person name="Clum A."/>
            <person name="Lipzen A."/>
            <person name="Mousain D."/>
            <person name="Ng V."/>
            <person name="Wang R."/>
            <person name="Wang X."/>
            <person name="Dai Y."/>
            <person name="Henrissat B."/>
            <person name="Grigoriev I.V."/>
            <person name="Guerin-Laguette A."/>
            <person name="Yu F."/>
            <person name="Martin F.M."/>
        </authorList>
    </citation>
    <scope>NUCLEOTIDE SEQUENCE</scope>
    <source>
        <strain evidence="1">QP</strain>
    </source>
</reference>
<sequence length="98" mass="10672">MGQPAPFCLMTIITRRLHARRPCSTSTLAIIGSSAETINNYGEEAGVTDVARLISHEANDQRTRANRTTAPQSISIRSIIAVHFSVMKDTIPLRVLPG</sequence>
<accession>A0AAD4Q9X1</accession>
<dbReference type="AlphaFoldDB" id="A0AAD4Q9X1"/>
<protein>
    <submittedName>
        <fullName evidence="1">Uncharacterized protein</fullName>
    </submittedName>
</protein>
<keyword evidence="2" id="KW-1185">Reference proteome</keyword>